<dbReference type="Proteomes" id="UP001151582">
    <property type="component" value="Unassembled WGS sequence"/>
</dbReference>
<dbReference type="PROSITE" id="PS50222">
    <property type="entry name" value="EF_HAND_2"/>
    <property type="match status" value="1"/>
</dbReference>
<protein>
    <recommendedName>
        <fullName evidence="1">EF-hand domain-containing protein</fullName>
    </recommendedName>
</protein>
<sequence>MDVDVDGLCAASYPSVLQAKYRMKHQLRYGSNSEAAVRQTERAGEYLDTAHALIQQFQATQELLLLEEATLKLIHVIASKLLDLCLGLDPTYQPALDLRAEIAPILQEVQGGDGNVPLLVNGKLSAPLRKALEQLFRRYDRDYDGYLNLAELGQFVVATNGGGRPPLGMLRGLWQTFSPECPQGLSLEGFLDFFVQQSLQEPVETRKDLQKHGFDAKALTRLATV</sequence>
<comment type="caution">
    <text evidence="2">The sequence shown here is derived from an EMBL/GenBank/DDBJ whole genome shotgun (WGS) entry which is preliminary data.</text>
</comment>
<dbReference type="EMBL" id="JANBQB010000621">
    <property type="protein sequence ID" value="KAJ1974677.1"/>
    <property type="molecule type" value="Genomic_DNA"/>
</dbReference>
<reference evidence="2" key="1">
    <citation type="submission" date="2022-07" db="EMBL/GenBank/DDBJ databases">
        <title>Phylogenomic reconstructions and comparative analyses of Kickxellomycotina fungi.</title>
        <authorList>
            <person name="Reynolds N.K."/>
            <person name="Stajich J.E."/>
            <person name="Barry K."/>
            <person name="Grigoriev I.V."/>
            <person name="Crous P."/>
            <person name="Smith M.E."/>
        </authorList>
    </citation>
    <scope>NUCLEOTIDE SEQUENCE</scope>
    <source>
        <strain evidence="2">RSA 567</strain>
    </source>
</reference>
<accession>A0A9W8AXY4</accession>
<dbReference type="InterPro" id="IPR011992">
    <property type="entry name" value="EF-hand-dom_pair"/>
</dbReference>
<dbReference type="GO" id="GO:0005509">
    <property type="term" value="F:calcium ion binding"/>
    <property type="evidence" value="ECO:0007669"/>
    <property type="project" value="InterPro"/>
</dbReference>
<gene>
    <name evidence="2" type="ORF">H4R34_004626</name>
</gene>
<name>A0A9W8AXY4_9FUNG</name>
<dbReference type="InterPro" id="IPR002048">
    <property type="entry name" value="EF_hand_dom"/>
</dbReference>
<keyword evidence="3" id="KW-1185">Reference proteome</keyword>
<dbReference type="AlphaFoldDB" id="A0A9W8AXY4"/>
<feature type="domain" description="EF-hand" evidence="1">
    <location>
        <begin position="127"/>
        <end position="162"/>
    </location>
</feature>
<dbReference type="Gene3D" id="1.10.238.10">
    <property type="entry name" value="EF-hand"/>
    <property type="match status" value="1"/>
</dbReference>
<dbReference type="SUPFAM" id="SSF47473">
    <property type="entry name" value="EF-hand"/>
    <property type="match status" value="1"/>
</dbReference>
<proteinExistence type="predicted"/>
<evidence type="ECO:0000313" key="2">
    <source>
        <dbReference type="EMBL" id="KAJ1974677.1"/>
    </source>
</evidence>
<evidence type="ECO:0000259" key="1">
    <source>
        <dbReference type="PROSITE" id="PS50222"/>
    </source>
</evidence>
<organism evidence="2 3">
    <name type="scientific">Dimargaris verticillata</name>
    <dbReference type="NCBI Taxonomy" id="2761393"/>
    <lineage>
        <taxon>Eukaryota</taxon>
        <taxon>Fungi</taxon>
        <taxon>Fungi incertae sedis</taxon>
        <taxon>Zoopagomycota</taxon>
        <taxon>Kickxellomycotina</taxon>
        <taxon>Dimargaritomycetes</taxon>
        <taxon>Dimargaritales</taxon>
        <taxon>Dimargaritaceae</taxon>
        <taxon>Dimargaris</taxon>
    </lineage>
</organism>
<evidence type="ECO:0000313" key="3">
    <source>
        <dbReference type="Proteomes" id="UP001151582"/>
    </source>
</evidence>
<dbReference type="OrthoDB" id="26525at2759"/>